<dbReference type="Proteomes" id="UP001234178">
    <property type="component" value="Unassembled WGS sequence"/>
</dbReference>
<name>A0ABQ9ZII9_9CRUS</name>
<keyword evidence="2" id="KW-1185">Reference proteome</keyword>
<evidence type="ECO:0000313" key="2">
    <source>
        <dbReference type="Proteomes" id="UP001234178"/>
    </source>
</evidence>
<protein>
    <submittedName>
        <fullName evidence="1">Uncharacterized protein</fullName>
    </submittedName>
</protein>
<comment type="caution">
    <text evidence="1">The sequence shown here is derived from an EMBL/GenBank/DDBJ whole genome shotgun (WGS) entry which is preliminary data.</text>
</comment>
<sequence length="143" mass="16755">MVIFKSHGIHDQLTCQVRKYSHLLVRHSDKGYRIHLYCDSGFTTWFQFRIRTVTTLKRDMGTAKFTFGLQRFERFSTTLEASLLRCQPINGVYEYFKELYLGDCTEFTEEKSHFITKILLLRITLSEVLVQSLSQFSPQVGKG</sequence>
<proteinExistence type="predicted"/>
<dbReference type="EMBL" id="JAOYFB010000004">
    <property type="protein sequence ID" value="KAK4012716.1"/>
    <property type="molecule type" value="Genomic_DNA"/>
</dbReference>
<gene>
    <name evidence="1" type="ORF">OUZ56_024952</name>
</gene>
<organism evidence="1 2">
    <name type="scientific">Daphnia magna</name>
    <dbReference type="NCBI Taxonomy" id="35525"/>
    <lineage>
        <taxon>Eukaryota</taxon>
        <taxon>Metazoa</taxon>
        <taxon>Ecdysozoa</taxon>
        <taxon>Arthropoda</taxon>
        <taxon>Crustacea</taxon>
        <taxon>Branchiopoda</taxon>
        <taxon>Diplostraca</taxon>
        <taxon>Cladocera</taxon>
        <taxon>Anomopoda</taxon>
        <taxon>Daphniidae</taxon>
        <taxon>Daphnia</taxon>
    </lineage>
</organism>
<reference evidence="1 2" key="1">
    <citation type="journal article" date="2023" name="Nucleic Acids Res.">
        <title>The hologenome of Daphnia magna reveals possible DNA methylation and microbiome-mediated evolution of the host genome.</title>
        <authorList>
            <person name="Chaturvedi A."/>
            <person name="Li X."/>
            <person name="Dhandapani V."/>
            <person name="Marshall H."/>
            <person name="Kissane S."/>
            <person name="Cuenca-Cambronero M."/>
            <person name="Asole G."/>
            <person name="Calvet F."/>
            <person name="Ruiz-Romero M."/>
            <person name="Marangio P."/>
            <person name="Guigo R."/>
            <person name="Rago D."/>
            <person name="Mirbahai L."/>
            <person name="Eastwood N."/>
            <person name="Colbourne J.K."/>
            <person name="Zhou J."/>
            <person name="Mallon E."/>
            <person name="Orsini L."/>
        </authorList>
    </citation>
    <scope>NUCLEOTIDE SEQUENCE [LARGE SCALE GENOMIC DNA]</scope>
    <source>
        <strain evidence="1">LRV0_1</strain>
    </source>
</reference>
<accession>A0ABQ9ZII9</accession>
<evidence type="ECO:0000313" key="1">
    <source>
        <dbReference type="EMBL" id="KAK4012716.1"/>
    </source>
</evidence>